<dbReference type="RefSeq" id="WP_263123526.1">
    <property type="nucleotide sequence ID" value="NZ_CP106753.1"/>
</dbReference>
<keyword evidence="1" id="KW-1133">Transmembrane helix</keyword>
<feature type="transmembrane region" description="Helical" evidence="1">
    <location>
        <begin position="7"/>
        <end position="28"/>
    </location>
</feature>
<accession>A0ABY6DMA1</accession>
<gene>
    <name evidence="2" type="ORF">N8I74_12985</name>
</gene>
<dbReference type="SUPFAM" id="SSF54523">
    <property type="entry name" value="Pili subunits"/>
    <property type="match status" value="1"/>
</dbReference>
<dbReference type="Pfam" id="PF07963">
    <property type="entry name" value="N_methyl"/>
    <property type="match status" value="1"/>
</dbReference>
<evidence type="ECO:0000313" key="3">
    <source>
        <dbReference type="Proteomes" id="UP001061302"/>
    </source>
</evidence>
<dbReference type="InterPro" id="IPR012902">
    <property type="entry name" value="N_methyl_site"/>
</dbReference>
<keyword evidence="1" id="KW-0472">Membrane</keyword>
<evidence type="ECO:0000256" key="1">
    <source>
        <dbReference type="SAM" id="Phobius"/>
    </source>
</evidence>
<evidence type="ECO:0000313" key="2">
    <source>
        <dbReference type="EMBL" id="UXY14226.1"/>
    </source>
</evidence>
<reference evidence="2" key="1">
    <citation type="submission" date="2022-10" db="EMBL/GenBank/DDBJ databases">
        <title>Chitiniphilus purpureus sp. nov., a novel chitin-degrading bacterium isolated from crawfish pond sediment.</title>
        <authorList>
            <person name="Li K."/>
        </authorList>
    </citation>
    <scope>NUCLEOTIDE SEQUENCE</scope>
    <source>
        <strain evidence="2">CD1</strain>
    </source>
</reference>
<dbReference type="InterPro" id="IPR045584">
    <property type="entry name" value="Pilin-like"/>
</dbReference>
<dbReference type="EMBL" id="CP106753">
    <property type="protein sequence ID" value="UXY14226.1"/>
    <property type="molecule type" value="Genomic_DNA"/>
</dbReference>
<sequence>MMKRIEGFSLIEVLVAMLMISVAAMALARYQGTMTRNTTVAAERNEAVLLGQAELEKARAIVLAGGTLGSATSTEVTGQTGVFTVARSAPSTIAVGPNPFSSVQVTISWQDTEGASQHVVMQSSLRSAVDSILGPGVTPTP</sequence>
<dbReference type="NCBIfam" id="TIGR02532">
    <property type="entry name" value="IV_pilin_GFxxxE"/>
    <property type="match status" value="1"/>
</dbReference>
<name>A0ABY6DMA1_9NEIS</name>
<organism evidence="2 3">
    <name type="scientific">Chitiniphilus purpureus</name>
    <dbReference type="NCBI Taxonomy" id="2981137"/>
    <lineage>
        <taxon>Bacteria</taxon>
        <taxon>Pseudomonadati</taxon>
        <taxon>Pseudomonadota</taxon>
        <taxon>Betaproteobacteria</taxon>
        <taxon>Neisseriales</taxon>
        <taxon>Chitinibacteraceae</taxon>
        <taxon>Chitiniphilus</taxon>
    </lineage>
</organism>
<keyword evidence="3" id="KW-1185">Reference proteome</keyword>
<dbReference type="Proteomes" id="UP001061302">
    <property type="component" value="Chromosome"/>
</dbReference>
<protein>
    <submittedName>
        <fullName evidence="2">Prepilin-type N-terminal cleavage/methylation domain-containing protein</fullName>
    </submittedName>
</protein>
<keyword evidence="1" id="KW-0812">Transmembrane</keyword>
<proteinExistence type="predicted"/>
<dbReference type="PROSITE" id="PS00409">
    <property type="entry name" value="PROKAR_NTER_METHYL"/>
    <property type="match status" value="1"/>
</dbReference>